<evidence type="ECO:0000313" key="5">
    <source>
        <dbReference type="EMBL" id="MBC8629525.1"/>
    </source>
</evidence>
<dbReference type="SUPFAM" id="SSF51206">
    <property type="entry name" value="cAMP-binding domain-like"/>
    <property type="match status" value="1"/>
</dbReference>
<dbReference type="Pfam" id="PF13545">
    <property type="entry name" value="HTH_Crp_2"/>
    <property type="match status" value="1"/>
</dbReference>
<dbReference type="InterPro" id="IPR012318">
    <property type="entry name" value="HTH_CRP"/>
</dbReference>
<dbReference type="PANTHER" id="PTHR24567:SF58">
    <property type="entry name" value="CYCLIC AMP-BINDING REGULATORY PROTEIN"/>
    <property type="match status" value="1"/>
</dbReference>
<evidence type="ECO:0000313" key="6">
    <source>
        <dbReference type="Proteomes" id="UP000661649"/>
    </source>
</evidence>
<sequence>MEKNNNLNEAFLEVLAESPLFREIEKKELRAMLVCLGGQIKEYKKGTSIFRWGDTISKIGFVLKGNVHVLRETYWGKESLLGRIGPGDLFGEVYACLPDLEFDGTVVAQTDCSILFLNLNRTIATCSSACHFHTQMISNLLQILAQKNIAFSRKLDCLSHHTIRARLMEYFSKQAQICGNSSFSIPLNRQQLADYLCVDRSAMTVELYKLKDEGILDFDKNKFTLLE</sequence>
<dbReference type="RefSeq" id="WP_187559052.1">
    <property type="nucleotide sequence ID" value="NZ_JACRTP010000006.1"/>
</dbReference>
<evidence type="ECO:0000259" key="4">
    <source>
        <dbReference type="PROSITE" id="PS50042"/>
    </source>
</evidence>
<dbReference type="Pfam" id="PF00027">
    <property type="entry name" value="cNMP_binding"/>
    <property type="match status" value="1"/>
</dbReference>
<gene>
    <name evidence="5" type="ORF">H8712_13095</name>
</gene>
<keyword evidence="3" id="KW-0804">Transcription</keyword>
<feature type="domain" description="Cyclic nucleotide-binding" evidence="4">
    <location>
        <begin position="20"/>
        <end position="118"/>
    </location>
</feature>
<dbReference type="EMBL" id="JACRTP010000006">
    <property type="protein sequence ID" value="MBC8629525.1"/>
    <property type="molecule type" value="Genomic_DNA"/>
</dbReference>
<name>A0ABR7PDM1_9FIRM</name>
<dbReference type="Proteomes" id="UP000661649">
    <property type="component" value="Unassembled WGS sequence"/>
</dbReference>
<organism evidence="5 6">
    <name type="scientific">Blautia stercoris</name>
    <dbReference type="NCBI Taxonomy" id="871664"/>
    <lineage>
        <taxon>Bacteria</taxon>
        <taxon>Bacillati</taxon>
        <taxon>Bacillota</taxon>
        <taxon>Clostridia</taxon>
        <taxon>Lachnospirales</taxon>
        <taxon>Lachnospiraceae</taxon>
        <taxon>Blautia</taxon>
    </lineage>
</organism>
<dbReference type="PROSITE" id="PS50042">
    <property type="entry name" value="CNMP_BINDING_3"/>
    <property type="match status" value="1"/>
</dbReference>
<dbReference type="Gene3D" id="2.60.120.10">
    <property type="entry name" value="Jelly Rolls"/>
    <property type="match status" value="1"/>
</dbReference>
<accession>A0ABR7PDM1</accession>
<keyword evidence="6" id="KW-1185">Reference proteome</keyword>
<proteinExistence type="predicted"/>
<dbReference type="InterPro" id="IPR018490">
    <property type="entry name" value="cNMP-bd_dom_sf"/>
</dbReference>
<evidence type="ECO:0000256" key="2">
    <source>
        <dbReference type="ARBA" id="ARBA00023125"/>
    </source>
</evidence>
<dbReference type="SMART" id="SM00100">
    <property type="entry name" value="cNMP"/>
    <property type="match status" value="1"/>
</dbReference>
<keyword evidence="2" id="KW-0238">DNA-binding</keyword>
<dbReference type="SUPFAM" id="SSF46785">
    <property type="entry name" value="Winged helix' DNA-binding domain"/>
    <property type="match status" value="1"/>
</dbReference>
<reference evidence="5 6" key="1">
    <citation type="submission" date="2020-08" db="EMBL/GenBank/DDBJ databases">
        <title>Genome public.</title>
        <authorList>
            <person name="Liu C."/>
            <person name="Sun Q."/>
        </authorList>
    </citation>
    <scope>NUCLEOTIDE SEQUENCE [LARGE SCALE GENOMIC DNA]</scope>
    <source>
        <strain evidence="5 6">3_YM_SP_D4_24.mj</strain>
    </source>
</reference>
<dbReference type="InterPro" id="IPR000595">
    <property type="entry name" value="cNMP-bd_dom"/>
</dbReference>
<comment type="caution">
    <text evidence="5">The sequence shown here is derived from an EMBL/GenBank/DDBJ whole genome shotgun (WGS) entry which is preliminary data.</text>
</comment>
<protein>
    <submittedName>
        <fullName evidence="5">Crp/Fnr family transcriptional regulator</fullName>
    </submittedName>
</protein>
<dbReference type="InterPro" id="IPR014710">
    <property type="entry name" value="RmlC-like_jellyroll"/>
</dbReference>
<evidence type="ECO:0000256" key="1">
    <source>
        <dbReference type="ARBA" id="ARBA00023015"/>
    </source>
</evidence>
<dbReference type="InterPro" id="IPR050397">
    <property type="entry name" value="Env_Response_Regulators"/>
</dbReference>
<dbReference type="CDD" id="cd00038">
    <property type="entry name" value="CAP_ED"/>
    <property type="match status" value="1"/>
</dbReference>
<dbReference type="InterPro" id="IPR036390">
    <property type="entry name" value="WH_DNA-bd_sf"/>
</dbReference>
<evidence type="ECO:0000256" key="3">
    <source>
        <dbReference type="ARBA" id="ARBA00023163"/>
    </source>
</evidence>
<keyword evidence="1" id="KW-0805">Transcription regulation</keyword>
<dbReference type="PANTHER" id="PTHR24567">
    <property type="entry name" value="CRP FAMILY TRANSCRIPTIONAL REGULATORY PROTEIN"/>
    <property type="match status" value="1"/>
</dbReference>